<evidence type="ECO:0000313" key="4">
    <source>
        <dbReference type="Proteomes" id="UP000830116"/>
    </source>
</evidence>
<accession>A0ABY4C8N7</accession>
<gene>
    <name evidence="3" type="ORF">MNR06_15705</name>
</gene>
<feature type="compositionally biased region" description="Basic and acidic residues" evidence="1">
    <location>
        <begin position="228"/>
        <end position="238"/>
    </location>
</feature>
<feature type="chain" id="PRO_5045267511" description="YkuD domain-containing protein" evidence="2">
    <location>
        <begin position="18"/>
        <end position="304"/>
    </location>
</feature>
<feature type="signal peptide" evidence="2">
    <location>
        <begin position="1"/>
        <end position="17"/>
    </location>
</feature>
<reference evidence="3" key="1">
    <citation type="submission" date="2022-03" db="EMBL/GenBank/DDBJ databases">
        <title>Genome Identification and Characterization of new species Bdellovibrio reynosense LBG001 sp. nov. from a Mexico soil sample.</title>
        <authorList>
            <person name="Camilli A."/>
            <person name="Ajao Y."/>
            <person name="Guo X."/>
        </authorList>
    </citation>
    <scope>NUCLEOTIDE SEQUENCE</scope>
    <source>
        <strain evidence="3">LBG001</strain>
    </source>
</reference>
<dbReference type="EMBL" id="CP093442">
    <property type="protein sequence ID" value="UOF01144.1"/>
    <property type="molecule type" value="Genomic_DNA"/>
</dbReference>
<protein>
    <recommendedName>
        <fullName evidence="5">YkuD domain-containing protein</fullName>
    </recommendedName>
</protein>
<proteinExistence type="predicted"/>
<feature type="region of interest" description="Disordered" evidence="1">
    <location>
        <begin position="218"/>
        <end position="304"/>
    </location>
</feature>
<keyword evidence="4" id="KW-1185">Reference proteome</keyword>
<keyword evidence="2" id="KW-0732">Signal</keyword>
<evidence type="ECO:0000313" key="3">
    <source>
        <dbReference type="EMBL" id="UOF01144.1"/>
    </source>
</evidence>
<dbReference type="Proteomes" id="UP000830116">
    <property type="component" value="Chromosome"/>
</dbReference>
<feature type="compositionally biased region" description="Basic and acidic residues" evidence="1">
    <location>
        <begin position="262"/>
        <end position="288"/>
    </location>
</feature>
<sequence length="304" mass="32251">MKKIILLSLLIGFEAFAFSKSSATKLLTLNGRIGGGGGGGNSQYNDLPSGSCGNVPAHIKKAFNESIAFTKSCSAARIASNKMVAINDFSGVNKPMIYIFDLQGNCKRATGISWGRGIPRRDSINMCSKYGSLKTPPGFHITTPYSGVKYDNSNSLGLGGLSGQDSLGRGILLHGKWYTDGANTYGCIGVPDAELQDIKSLLGHGSLVYNYSGDRQQSDCSNPAGVKHTCDPEQRASEALRNSGGGKEVPRSKEFVLSSPPAEKKVTPAPEKTEKVVVEEERTERRAPVEATEDDDVGIDGGGI</sequence>
<evidence type="ECO:0000256" key="1">
    <source>
        <dbReference type="SAM" id="MobiDB-lite"/>
    </source>
</evidence>
<name>A0ABY4C8N7_9BACT</name>
<evidence type="ECO:0008006" key="5">
    <source>
        <dbReference type="Google" id="ProtNLM"/>
    </source>
</evidence>
<organism evidence="3 4">
    <name type="scientific">Bdellovibrio reynosensis</name>
    <dbReference type="NCBI Taxonomy" id="2835041"/>
    <lineage>
        <taxon>Bacteria</taxon>
        <taxon>Pseudomonadati</taxon>
        <taxon>Bdellovibrionota</taxon>
        <taxon>Bdellovibrionia</taxon>
        <taxon>Bdellovibrionales</taxon>
        <taxon>Pseudobdellovibrionaceae</taxon>
        <taxon>Bdellovibrio</taxon>
    </lineage>
</organism>
<evidence type="ECO:0000256" key="2">
    <source>
        <dbReference type="SAM" id="SignalP"/>
    </source>
</evidence>
<dbReference type="RefSeq" id="WP_243537474.1">
    <property type="nucleotide sequence ID" value="NZ_CP093442.1"/>
</dbReference>